<name>A0A8T2SBS4_CERRI</name>
<evidence type="ECO:0000256" key="1">
    <source>
        <dbReference type="SAM" id="Phobius"/>
    </source>
</evidence>
<dbReference type="AlphaFoldDB" id="A0A8T2SBS4"/>
<accession>A0A8T2SBS4</accession>
<dbReference type="OMA" id="MHFLRSR"/>
<dbReference type="Proteomes" id="UP000825935">
    <property type="component" value="Chromosome 21"/>
</dbReference>
<dbReference type="EMBL" id="CM035426">
    <property type="protein sequence ID" value="KAH7315416.1"/>
    <property type="molecule type" value="Genomic_DNA"/>
</dbReference>
<evidence type="ECO:0000313" key="2">
    <source>
        <dbReference type="EMBL" id="KAH7315416.1"/>
    </source>
</evidence>
<keyword evidence="3" id="KW-1185">Reference proteome</keyword>
<keyword evidence="1" id="KW-1133">Transmembrane helix</keyword>
<dbReference type="Pfam" id="PF04882">
    <property type="entry name" value="Peroxin-3"/>
    <property type="match status" value="1"/>
</dbReference>
<keyword evidence="1" id="KW-0812">Transmembrane</keyword>
<proteinExistence type="predicted"/>
<dbReference type="OrthoDB" id="45930at2759"/>
<dbReference type="PANTHER" id="PTHR28080">
    <property type="entry name" value="PEROXISOMAL BIOGENESIS FACTOR 3"/>
    <property type="match status" value="1"/>
</dbReference>
<protein>
    <submittedName>
        <fullName evidence="2">Uncharacterized protein</fullName>
    </submittedName>
</protein>
<gene>
    <name evidence="2" type="ORF">KP509_21G048400</name>
</gene>
<dbReference type="GO" id="GO:0045046">
    <property type="term" value="P:protein import into peroxisome membrane"/>
    <property type="evidence" value="ECO:0007669"/>
    <property type="project" value="TreeGrafter"/>
</dbReference>
<organism evidence="2 3">
    <name type="scientific">Ceratopteris richardii</name>
    <name type="common">Triangle waterfern</name>
    <dbReference type="NCBI Taxonomy" id="49495"/>
    <lineage>
        <taxon>Eukaryota</taxon>
        <taxon>Viridiplantae</taxon>
        <taxon>Streptophyta</taxon>
        <taxon>Embryophyta</taxon>
        <taxon>Tracheophyta</taxon>
        <taxon>Polypodiopsida</taxon>
        <taxon>Polypodiidae</taxon>
        <taxon>Polypodiales</taxon>
        <taxon>Pteridineae</taxon>
        <taxon>Pteridaceae</taxon>
        <taxon>Parkerioideae</taxon>
        <taxon>Ceratopteris</taxon>
    </lineage>
</organism>
<evidence type="ECO:0000313" key="3">
    <source>
        <dbReference type="Proteomes" id="UP000825935"/>
    </source>
</evidence>
<keyword evidence="1" id="KW-0472">Membrane</keyword>
<feature type="transmembrane region" description="Helical" evidence="1">
    <location>
        <begin position="146"/>
        <end position="164"/>
    </location>
</feature>
<feature type="transmembrane region" description="Helical" evidence="1">
    <location>
        <begin position="31"/>
        <end position="48"/>
    </location>
</feature>
<sequence>MGDAVSWSLMPKRLTLTMISIRKWMKRHRKPLFISVSVLGAVCIYYQMRKAYRKKHLCKEDEYEASTFLMQQAEQHIETQLRVHFQKIQRISDVTILPSILPRLKSQLISLIGLSKVKQELEQVKEGFPLNTQENYELLKRLQIPSFTYVMCGMCVLTITVLFVRVQFNILARHLYVATAEDISSVEHLDKKGALSKYCRKKYILLSEFLANEGIEKLSSTVEAAMIETLASKPLLEICSLADVREVFEIVYGKTEHRHVDWLIYMIFEALMQNDRDKSDAASHHEVETLHQLLYETKCVFESQEFKEVLRASFEVVLDLVLEELESQFKDGNVSLLLLAKLLVSLSEIAVLLLEQSDERGFIQSVIDLQKVQSFCASVYSSNG</sequence>
<reference evidence="2" key="1">
    <citation type="submission" date="2021-08" db="EMBL/GenBank/DDBJ databases">
        <title>WGS assembly of Ceratopteris richardii.</title>
        <authorList>
            <person name="Marchant D.B."/>
            <person name="Chen G."/>
            <person name="Jenkins J."/>
            <person name="Shu S."/>
            <person name="Leebens-Mack J."/>
            <person name="Grimwood J."/>
            <person name="Schmutz J."/>
            <person name="Soltis P."/>
            <person name="Soltis D."/>
            <person name="Chen Z.-H."/>
        </authorList>
    </citation>
    <scope>NUCLEOTIDE SEQUENCE</scope>
    <source>
        <strain evidence="2">Whitten #5841</strain>
        <tissue evidence="2">Leaf</tissue>
    </source>
</reference>
<dbReference type="PANTHER" id="PTHR28080:SF1">
    <property type="entry name" value="PEROXISOMAL BIOGENESIS FACTOR 3"/>
    <property type="match status" value="1"/>
</dbReference>
<dbReference type="GO" id="GO:0005778">
    <property type="term" value="C:peroxisomal membrane"/>
    <property type="evidence" value="ECO:0007669"/>
    <property type="project" value="InterPro"/>
</dbReference>
<comment type="caution">
    <text evidence="2">The sequence shown here is derived from an EMBL/GenBank/DDBJ whole genome shotgun (WGS) entry which is preliminary data.</text>
</comment>
<dbReference type="GO" id="GO:0030674">
    <property type="term" value="F:protein-macromolecule adaptor activity"/>
    <property type="evidence" value="ECO:0007669"/>
    <property type="project" value="TreeGrafter"/>
</dbReference>
<dbReference type="InterPro" id="IPR006966">
    <property type="entry name" value="Peroxin-3"/>
</dbReference>